<sequence length="117" mass="13038">MSAITLRSGKKPQQQSTTSNAAKGKDAQAIVNDSVANLSSTKTIPLPFSTEQRKNRVQTQGVNLMNLPSTTIAMERMIAKMLRIRSTRVYWQANRSPLTTFGLSILDLHLLDRETHL</sequence>
<feature type="compositionally biased region" description="Polar residues" evidence="1">
    <location>
        <begin position="11"/>
        <end position="21"/>
    </location>
</feature>
<organism evidence="2 3">
    <name type="scientific">Mucuna pruriens</name>
    <name type="common">Velvet bean</name>
    <name type="synonym">Dolichos pruriens</name>
    <dbReference type="NCBI Taxonomy" id="157652"/>
    <lineage>
        <taxon>Eukaryota</taxon>
        <taxon>Viridiplantae</taxon>
        <taxon>Streptophyta</taxon>
        <taxon>Embryophyta</taxon>
        <taxon>Tracheophyta</taxon>
        <taxon>Spermatophyta</taxon>
        <taxon>Magnoliopsida</taxon>
        <taxon>eudicotyledons</taxon>
        <taxon>Gunneridae</taxon>
        <taxon>Pentapetalae</taxon>
        <taxon>rosids</taxon>
        <taxon>fabids</taxon>
        <taxon>Fabales</taxon>
        <taxon>Fabaceae</taxon>
        <taxon>Papilionoideae</taxon>
        <taxon>50 kb inversion clade</taxon>
        <taxon>NPAAA clade</taxon>
        <taxon>indigoferoid/millettioid clade</taxon>
        <taxon>Phaseoleae</taxon>
        <taxon>Mucuna</taxon>
    </lineage>
</organism>
<dbReference type="Proteomes" id="UP000257109">
    <property type="component" value="Unassembled WGS sequence"/>
</dbReference>
<protein>
    <submittedName>
        <fullName evidence="2">Uncharacterized protein</fullName>
    </submittedName>
</protein>
<evidence type="ECO:0000313" key="2">
    <source>
        <dbReference type="EMBL" id="RDY07625.1"/>
    </source>
</evidence>
<dbReference type="EMBL" id="QJKJ01001429">
    <property type="protein sequence ID" value="RDY07625.1"/>
    <property type="molecule type" value="Genomic_DNA"/>
</dbReference>
<feature type="non-terminal residue" evidence="2">
    <location>
        <position position="1"/>
    </location>
</feature>
<name>A0A371HXW7_MUCPR</name>
<evidence type="ECO:0000256" key="1">
    <source>
        <dbReference type="SAM" id="MobiDB-lite"/>
    </source>
</evidence>
<reference evidence="2" key="1">
    <citation type="submission" date="2018-05" db="EMBL/GenBank/DDBJ databases">
        <title>Draft genome of Mucuna pruriens seed.</title>
        <authorList>
            <person name="Nnadi N.E."/>
            <person name="Vos R."/>
            <person name="Hasami M.H."/>
            <person name="Devisetty U.K."/>
            <person name="Aguiy J.C."/>
        </authorList>
    </citation>
    <scope>NUCLEOTIDE SEQUENCE [LARGE SCALE GENOMIC DNA]</scope>
    <source>
        <strain evidence="2">JCA_2017</strain>
    </source>
</reference>
<dbReference type="AlphaFoldDB" id="A0A371HXW7"/>
<feature type="region of interest" description="Disordered" evidence="1">
    <location>
        <begin position="1"/>
        <end position="26"/>
    </location>
</feature>
<keyword evidence="3" id="KW-1185">Reference proteome</keyword>
<gene>
    <name evidence="2" type="ORF">CR513_08234</name>
</gene>
<accession>A0A371HXW7</accession>
<evidence type="ECO:0000313" key="3">
    <source>
        <dbReference type="Proteomes" id="UP000257109"/>
    </source>
</evidence>
<proteinExistence type="predicted"/>
<comment type="caution">
    <text evidence="2">The sequence shown here is derived from an EMBL/GenBank/DDBJ whole genome shotgun (WGS) entry which is preliminary data.</text>
</comment>